<proteinExistence type="predicted"/>
<feature type="region of interest" description="Disordered" evidence="1">
    <location>
        <begin position="1"/>
        <end position="27"/>
    </location>
</feature>
<evidence type="ECO:0000313" key="3">
    <source>
        <dbReference type="EMBL" id="PMD34516.1"/>
    </source>
</evidence>
<dbReference type="Proteomes" id="UP000235786">
    <property type="component" value="Unassembled WGS sequence"/>
</dbReference>
<dbReference type="EMBL" id="KZ613954">
    <property type="protein sequence ID" value="PMD34516.1"/>
    <property type="molecule type" value="Genomic_DNA"/>
</dbReference>
<evidence type="ECO:0000256" key="1">
    <source>
        <dbReference type="SAM" id="MobiDB-lite"/>
    </source>
</evidence>
<sequence>MSSAQPKPRRARLIAINPDKPQARPSDWEGVRGLITQLYVDEDRTLKETMTIMSREHGHNATAKMYKYRIQRWGLDKNIKQPEAWEILRLKAEREAVSWYHVCGFPLLSYLRLAPIDSI</sequence>
<evidence type="ECO:0000313" key="4">
    <source>
        <dbReference type="Proteomes" id="UP000235786"/>
    </source>
</evidence>
<dbReference type="InterPro" id="IPR025676">
    <property type="entry name" value="Clr5_dom"/>
</dbReference>
<evidence type="ECO:0000259" key="2">
    <source>
        <dbReference type="Pfam" id="PF14420"/>
    </source>
</evidence>
<organism evidence="3 4">
    <name type="scientific">Hyaloscypha variabilis (strain UAMH 11265 / GT02V1 / F)</name>
    <name type="common">Meliniomyces variabilis</name>
    <dbReference type="NCBI Taxonomy" id="1149755"/>
    <lineage>
        <taxon>Eukaryota</taxon>
        <taxon>Fungi</taxon>
        <taxon>Dikarya</taxon>
        <taxon>Ascomycota</taxon>
        <taxon>Pezizomycotina</taxon>
        <taxon>Leotiomycetes</taxon>
        <taxon>Helotiales</taxon>
        <taxon>Hyaloscyphaceae</taxon>
        <taxon>Hyaloscypha</taxon>
        <taxon>Hyaloscypha variabilis</taxon>
    </lineage>
</organism>
<protein>
    <recommendedName>
        <fullName evidence="2">Clr5 domain-containing protein</fullName>
    </recommendedName>
</protein>
<reference evidence="3 4" key="1">
    <citation type="submission" date="2016-04" db="EMBL/GenBank/DDBJ databases">
        <title>A degradative enzymes factory behind the ericoid mycorrhizal symbiosis.</title>
        <authorList>
            <consortium name="DOE Joint Genome Institute"/>
            <person name="Martino E."/>
            <person name="Morin E."/>
            <person name="Grelet G."/>
            <person name="Kuo A."/>
            <person name="Kohler A."/>
            <person name="Daghino S."/>
            <person name="Barry K."/>
            <person name="Choi C."/>
            <person name="Cichocki N."/>
            <person name="Clum A."/>
            <person name="Copeland A."/>
            <person name="Hainaut M."/>
            <person name="Haridas S."/>
            <person name="Labutti K."/>
            <person name="Lindquist E."/>
            <person name="Lipzen A."/>
            <person name="Khouja H.-R."/>
            <person name="Murat C."/>
            <person name="Ohm R."/>
            <person name="Olson A."/>
            <person name="Spatafora J."/>
            <person name="Veneault-Fourrey C."/>
            <person name="Henrissat B."/>
            <person name="Grigoriev I."/>
            <person name="Martin F."/>
            <person name="Perotto S."/>
        </authorList>
    </citation>
    <scope>NUCLEOTIDE SEQUENCE [LARGE SCALE GENOMIC DNA]</scope>
    <source>
        <strain evidence="3 4">F</strain>
    </source>
</reference>
<feature type="domain" description="Clr5" evidence="2">
    <location>
        <begin position="25"/>
        <end position="77"/>
    </location>
</feature>
<dbReference type="OrthoDB" id="5308957at2759"/>
<accession>A0A2J6R7N2</accession>
<dbReference type="Pfam" id="PF14420">
    <property type="entry name" value="Clr5"/>
    <property type="match status" value="1"/>
</dbReference>
<name>A0A2J6R7N2_HYAVF</name>
<dbReference type="PANTHER" id="PTHR38788:SF3">
    <property type="entry name" value="CLR5 DOMAIN-CONTAINING PROTEIN"/>
    <property type="match status" value="1"/>
</dbReference>
<dbReference type="AlphaFoldDB" id="A0A2J6R7N2"/>
<dbReference type="PANTHER" id="PTHR38788">
    <property type="entry name" value="CLR5 DOMAIN-CONTAINING PROTEIN"/>
    <property type="match status" value="1"/>
</dbReference>
<gene>
    <name evidence="3" type="ORF">L207DRAFT_589105</name>
</gene>
<keyword evidence="4" id="KW-1185">Reference proteome</keyword>